<organism evidence="1 2">
    <name type="scientific">Gossypium trilobum</name>
    <dbReference type="NCBI Taxonomy" id="34281"/>
    <lineage>
        <taxon>Eukaryota</taxon>
        <taxon>Viridiplantae</taxon>
        <taxon>Streptophyta</taxon>
        <taxon>Embryophyta</taxon>
        <taxon>Tracheophyta</taxon>
        <taxon>Spermatophyta</taxon>
        <taxon>Magnoliopsida</taxon>
        <taxon>eudicotyledons</taxon>
        <taxon>Gunneridae</taxon>
        <taxon>Pentapetalae</taxon>
        <taxon>rosids</taxon>
        <taxon>malvids</taxon>
        <taxon>Malvales</taxon>
        <taxon>Malvaceae</taxon>
        <taxon>Malvoideae</taxon>
        <taxon>Gossypium</taxon>
    </lineage>
</organism>
<sequence length="65" mass="7279">MPGWNAWLSASPFPMTPIQPVIYRLSLQEGSHEALLGSSSHYPSPLPYRIQTPPPWVMQTPPHSL</sequence>
<feature type="non-terminal residue" evidence="1">
    <location>
        <position position="65"/>
    </location>
</feature>
<protein>
    <submittedName>
        <fullName evidence="1">Uncharacterized protein</fullName>
    </submittedName>
</protein>
<proteinExistence type="predicted"/>
<dbReference type="Proteomes" id="UP000593568">
    <property type="component" value="Unassembled WGS sequence"/>
</dbReference>
<comment type="caution">
    <text evidence="1">The sequence shown here is derived from an EMBL/GenBank/DDBJ whole genome shotgun (WGS) entry which is preliminary data.</text>
</comment>
<evidence type="ECO:0000313" key="2">
    <source>
        <dbReference type="Proteomes" id="UP000593568"/>
    </source>
</evidence>
<gene>
    <name evidence="1" type="ORF">Gotri_011652</name>
</gene>
<accession>A0A7J9EUH2</accession>
<name>A0A7J9EUH2_9ROSI</name>
<dbReference type="AlphaFoldDB" id="A0A7J9EUH2"/>
<keyword evidence="2" id="KW-1185">Reference proteome</keyword>
<dbReference type="EMBL" id="JABEZW010000009">
    <property type="protein sequence ID" value="MBA0776689.1"/>
    <property type="molecule type" value="Genomic_DNA"/>
</dbReference>
<evidence type="ECO:0000313" key="1">
    <source>
        <dbReference type="EMBL" id="MBA0776689.1"/>
    </source>
</evidence>
<reference evidence="1 2" key="1">
    <citation type="journal article" date="2019" name="Genome Biol. Evol.">
        <title>Insights into the evolution of the New World diploid cottons (Gossypium, subgenus Houzingenia) based on genome sequencing.</title>
        <authorList>
            <person name="Grover C.E."/>
            <person name="Arick M.A. 2nd"/>
            <person name="Thrash A."/>
            <person name="Conover J.L."/>
            <person name="Sanders W.S."/>
            <person name="Peterson D.G."/>
            <person name="Frelichowski J.E."/>
            <person name="Scheffler J.A."/>
            <person name="Scheffler B.E."/>
            <person name="Wendel J.F."/>
        </authorList>
    </citation>
    <scope>NUCLEOTIDE SEQUENCE [LARGE SCALE GENOMIC DNA]</scope>
    <source>
        <strain evidence="1">8</strain>
        <tissue evidence="1">Leaf</tissue>
    </source>
</reference>